<organism evidence="2 3">
    <name type="scientific">Oceanobacillus locisalsi</name>
    <dbReference type="NCBI Taxonomy" id="546107"/>
    <lineage>
        <taxon>Bacteria</taxon>
        <taxon>Bacillati</taxon>
        <taxon>Bacillota</taxon>
        <taxon>Bacilli</taxon>
        <taxon>Bacillales</taxon>
        <taxon>Bacillaceae</taxon>
        <taxon>Oceanobacillus</taxon>
    </lineage>
</organism>
<dbReference type="Pfam" id="PF09512">
    <property type="entry name" value="ThiW"/>
    <property type="match status" value="1"/>
</dbReference>
<keyword evidence="1" id="KW-0472">Membrane</keyword>
<feature type="transmembrane region" description="Helical" evidence="1">
    <location>
        <begin position="46"/>
        <end position="65"/>
    </location>
</feature>
<accession>A0ABW3NBR3</accession>
<sequence length="165" mass="17275">MKLKNRTRLLTMMAVLVAIGTIGSQLLWFPAGVARAYPVQHAVNVIAAILLGPGPGVIVAFMISLLRNLLGLGTLVAFPGAMIGAFVAGVLYRKTYKYPMAALGEIIGTGIIGSFFAVPIANLLMGSSAGAFAFIPPFIVSSVSGALIGWLLVSRLPSRQFSLTK</sequence>
<name>A0ABW3NBR3_9BACI</name>
<evidence type="ECO:0000313" key="2">
    <source>
        <dbReference type="EMBL" id="MFD1065107.1"/>
    </source>
</evidence>
<dbReference type="EMBL" id="JBHTKK010000002">
    <property type="protein sequence ID" value="MFD1065107.1"/>
    <property type="molecule type" value="Genomic_DNA"/>
</dbReference>
<dbReference type="Gene3D" id="1.10.1760.20">
    <property type="match status" value="1"/>
</dbReference>
<keyword evidence="3" id="KW-1185">Reference proteome</keyword>
<dbReference type="NCBIfam" id="TIGR02359">
    <property type="entry name" value="thiW"/>
    <property type="match status" value="1"/>
</dbReference>
<feature type="transmembrane region" description="Helical" evidence="1">
    <location>
        <begin position="98"/>
        <end position="124"/>
    </location>
</feature>
<keyword evidence="1" id="KW-1133">Transmembrane helix</keyword>
<evidence type="ECO:0000313" key="3">
    <source>
        <dbReference type="Proteomes" id="UP001597041"/>
    </source>
</evidence>
<protein>
    <submittedName>
        <fullName evidence="2">Energy coupling factor transporter S component ThiW</fullName>
    </submittedName>
</protein>
<dbReference type="RefSeq" id="WP_379590662.1">
    <property type="nucleotide sequence ID" value="NZ_JBHTKK010000002.1"/>
</dbReference>
<feature type="transmembrane region" description="Helical" evidence="1">
    <location>
        <begin position="72"/>
        <end position="92"/>
    </location>
</feature>
<dbReference type="Proteomes" id="UP001597041">
    <property type="component" value="Unassembled WGS sequence"/>
</dbReference>
<keyword evidence="1" id="KW-0812">Transmembrane</keyword>
<evidence type="ECO:0000256" key="1">
    <source>
        <dbReference type="SAM" id="Phobius"/>
    </source>
</evidence>
<reference evidence="3" key="1">
    <citation type="journal article" date="2019" name="Int. J. Syst. Evol. Microbiol.">
        <title>The Global Catalogue of Microorganisms (GCM) 10K type strain sequencing project: providing services to taxonomists for standard genome sequencing and annotation.</title>
        <authorList>
            <consortium name="The Broad Institute Genomics Platform"/>
            <consortium name="The Broad Institute Genome Sequencing Center for Infectious Disease"/>
            <person name="Wu L."/>
            <person name="Ma J."/>
        </authorList>
    </citation>
    <scope>NUCLEOTIDE SEQUENCE [LARGE SCALE GENOMIC DNA]</scope>
    <source>
        <strain evidence="3">CCUG 56608</strain>
    </source>
</reference>
<proteinExistence type="predicted"/>
<dbReference type="InterPro" id="IPR012652">
    <property type="entry name" value="ThiW"/>
</dbReference>
<dbReference type="PIRSF" id="PIRSF024534">
    <property type="entry name" value="ThiW"/>
    <property type="match status" value="1"/>
</dbReference>
<comment type="caution">
    <text evidence="2">The sequence shown here is derived from an EMBL/GenBank/DDBJ whole genome shotgun (WGS) entry which is preliminary data.</text>
</comment>
<gene>
    <name evidence="2" type="primary">thiW</name>
    <name evidence="2" type="ORF">ACFQ19_03620</name>
</gene>
<feature type="transmembrane region" description="Helical" evidence="1">
    <location>
        <begin position="131"/>
        <end position="153"/>
    </location>
</feature>